<sequence length="46" mass="5118">MESPASSQPASMPQSKGWWMQRPVHIPPRPARSVVPTHPAHMCKCP</sequence>
<dbReference type="EMBL" id="CABD030038875">
    <property type="status" value="NOT_ANNOTATED_CDS"/>
    <property type="molecule type" value="Genomic_DNA"/>
</dbReference>
<dbReference type="Bgee" id="ENSGGOG00000000670">
    <property type="expression patterns" value="Expressed in heart and 5 other cell types or tissues"/>
</dbReference>
<organism evidence="2 3">
    <name type="scientific">Gorilla gorilla gorilla</name>
    <name type="common">Western lowland gorilla</name>
    <dbReference type="NCBI Taxonomy" id="9595"/>
    <lineage>
        <taxon>Eukaryota</taxon>
        <taxon>Metazoa</taxon>
        <taxon>Chordata</taxon>
        <taxon>Craniata</taxon>
        <taxon>Vertebrata</taxon>
        <taxon>Euteleostomi</taxon>
        <taxon>Mammalia</taxon>
        <taxon>Eutheria</taxon>
        <taxon>Euarchontoglires</taxon>
        <taxon>Primates</taxon>
        <taxon>Haplorrhini</taxon>
        <taxon>Catarrhini</taxon>
        <taxon>Hominidae</taxon>
        <taxon>Gorilla</taxon>
    </lineage>
</organism>
<feature type="compositionally biased region" description="Low complexity" evidence="1">
    <location>
        <begin position="1"/>
        <end position="15"/>
    </location>
</feature>
<dbReference type="EMBL" id="CABD030038876">
    <property type="status" value="NOT_ANNOTATED_CDS"/>
    <property type="molecule type" value="Genomic_DNA"/>
</dbReference>
<protein>
    <submittedName>
        <fullName evidence="2">Mitogen-activated protein kinase kinase 3</fullName>
    </submittedName>
</protein>
<keyword evidence="3" id="KW-1185">Reference proteome</keyword>
<accession>A0A2I2Z046</accession>
<dbReference type="Proteomes" id="UP000001519">
    <property type="component" value="Chromosome 5"/>
</dbReference>
<feature type="region of interest" description="Disordered" evidence="1">
    <location>
        <begin position="1"/>
        <end position="46"/>
    </location>
</feature>
<dbReference type="AlphaFoldDB" id="A0A2I2Z046"/>
<reference evidence="2" key="3">
    <citation type="submission" date="2025-08" db="UniProtKB">
        <authorList>
            <consortium name="Ensembl"/>
        </authorList>
    </citation>
    <scope>IDENTIFICATION</scope>
</reference>
<proteinExistence type="predicted"/>
<reference evidence="2" key="4">
    <citation type="submission" date="2025-09" db="UniProtKB">
        <authorList>
            <consortium name="Ensembl"/>
        </authorList>
    </citation>
    <scope>IDENTIFICATION</scope>
</reference>
<evidence type="ECO:0000313" key="3">
    <source>
        <dbReference type="Proteomes" id="UP000001519"/>
    </source>
</evidence>
<reference evidence="2 3" key="2">
    <citation type="journal article" date="2012" name="Nature">
        <title>Insights into hominid evolution from the gorilla genome sequence.</title>
        <authorList>
            <person name="Scally A."/>
            <person name="Dutheil J.Y."/>
            <person name="Hillier L.W."/>
            <person name="Jordan G.E."/>
            <person name="Goodhead I."/>
            <person name="Herrero J."/>
            <person name="Hobolth A."/>
            <person name="Lappalainen T."/>
            <person name="Mailund T."/>
            <person name="Marques-Bonet T."/>
            <person name="McCarthy S."/>
            <person name="Montgomery S.H."/>
            <person name="Schwalie P.C."/>
            <person name="Tang Y.A."/>
            <person name="Ward M.C."/>
            <person name="Xue Y."/>
            <person name="Yngvadottir B."/>
            <person name="Alkan C."/>
            <person name="Andersen L.N."/>
            <person name="Ayub Q."/>
            <person name="Ball E.V."/>
            <person name="Beal K."/>
            <person name="Bradley B.J."/>
            <person name="Chen Y."/>
            <person name="Clee C.M."/>
            <person name="Fitzgerald S."/>
            <person name="Graves T.A."/>
            <person name="Gu Y."/>
            <person name="Heath P."/>
            <person name="Heger A."/>
            <person name="Karakoc E."/>
            <person name="Kolb-Kokocinski A."/>
            <person name="Laird G.K."/>
            <person name="Lunter G."/>
            <person name="Meader S."/>
            <person name="Mort M."/>
            <person name="Mullikin J.C."/>
            <person name="Munch K."/>
            <person name="O'Connor T.D."/>
            <person name="Phillips A.D."/>
            <person name="Prado-Martinez J."/>
            <person name="Rogers A.S."/>
            <person name="Sajjadian S."/>
            <person name="Schmidt D."/>
            <person name="Shaw K."/>
            <person name="Simpson J.T."/>
            <person name="Stenson P.D."/>
            <person name="Turner D.J."/>
            <person name="Vigilant L."/>
            <person name="Vilella A.J."/>
            <person name="Whitener W."/>
            <person name="Zhu B."/>
            <person name="Cooper D.N."/>
            <person name="de Jong P."/>
            <person name="Dermitzakis E.T."/>
            <person name="Eichler E.E."/>
            <person name="Flicek P."/>
            <person name="Goldman N."/>
            <person name="Mundy N.I."/>
            <person name="Ning Z."/>
            <person name="Odom D.T."/>
            <person name="Ponting C.P."/>
            <person name="Quail M.A."/>
            <person name="Ryder O.A."/>
            <person name="Searle S.M."/>
            <person name="Warren W.C."/>
            <person name="Wilson R.K."/>
            <person name="Schierup M.H."/>
            <person name="Rogers J."/>
            <person name="Tyler-Smith C."/>
            <person name="Durbin R."/>
        </authorList>
    </citation>
    <scope>NUCLEOTIDE SEQUENCE [LARGE SCALE GENOMIC DNA]</scope>
</reference>
<dbReference type="GeneTree" id="ENSGT00940000160875"/>
<reference evidence="3" key="1">
    <citation type="submission" date="2011-05" db="EMBL/GenBank/DDBJ databases">
        <title>Insights into the evolution of the great apes provided by the gorilla genome.</title>
        <authorList>
            <person name="Scally A."/>
        </authorList>
    </citation>
    <scope>NUCLEOTIDE SEQUENCE [LARGE SCALE GENOMIC DNA]</scope>
</reference>
<gene>
    <name evidence="2" type="primary">MAP2K3</name>
</gene>
<evidence type="ECO:0000313" key="2">
    <source>
        <dbReference type="Ensembl" id="ENSGGOP00000040551.1"/>
    </source>
</evidence>
<dbReference type="Ensembl" id="ENSGGOT00000045471.1">
    <property type="protein sequence ID" value="ENSGGOP00000040551.1"/>
    <property type="gene ID" value="ENSGGOG00000000670.3"/>
</dbReference>
<evidence type="ECO:0000256" key="1">
    <source>
        <dbReference type="SAM" id="MobiDB-lite"/>
    </source>
</evidence>
<name>A0A2I2Z046_GORGO</name>